<dbReference type="Proteomes" id="UP001149163">
    <property type="component" value="Unassembled WGS sequence"/>
</dbReference>
<dbReference type="InterPro" id="IPR016039">
    <property type="entry name" value="Thiolase-like"/>
</dbReference>
<keyword evidence="16" id="KW-1185">Reference proteome</keyword>
<feature type="active site" description="Proton donor; for dehydratase activity" evidence="10">
    <location>
        <position position="1197"/>
    </location>
</feature>
<dbReference type="InterPro" id="IPR056501">
    <property type="entry name" value="NAD-bd_HRPKS_sdrA"/>
</dbReference>
<dbReference type="PROSITE" id="PS50075">
    <property type="entry name" value="CARRIER"/>
    <property type="match status" value="1"/>
</dbReference>
<dbReference type="SMART" id="SM00822">
    <property type="entry name" value="PKS_KR"/>
    <property type="match status" value="1"/>
</dbReference>
<dbReference type="GeneID" id="81423558"/>
<dbReference type="SMART" id="SM00823">
    <property type="entry name" value="PKS_PP"/>
    <property type="match status" value="1"/>
</dbReference>
<reference evidence="15" key="2">
    <citation type="journal article" date="2023" name="IMA Fungus">
        <title>Comparative genomic study of the Penicillium genus elucidates a diverse pangenome and 15 lateral gene transfer events.</title>
        <authorList>
            <person name="Petersen C."/>
            <person name="Sorensen T."/>
            <person name="Nielsen M.R."/>
            <person name="Sondergaard T.E."/>
            <person name="Sorensen J.L."/>
            <person name="Fitzpatrick D.A."/>
            <person name="Frisvad J.C."/>
            <person name="Nielsen K.L."/>
        </authorList>
    </citation>
    <scope>NUCLEOTIDE SEQUENCE</scope>
    <source>
        <strain evidence="15">IBT 26290</strain>
    </source>
</reference>
<feature type="non-terminal residue" evidence="15">
    <location>
        <position position="1"/>
    </location>
</feature>
<dbReference type="CDD" id="cd05195">
    <property type="entry name" value="enoyl_red"/>
    <property type="match status" value="1"/>
</dbReference>
<dbReference type="InterPro" id="IPR013217">
    <property type="entry name" value="Methyltransf_12"/>
</dbReference>
<feature type="region of interest" description="C-terminal hotdog fold" evidence="10">
    <location>
        <begin position="1132"/>
        <end position="1287"/>
    </location>
</feature>
<dbReference type="Gene3D" id="3.40.50.720">
    <property type="entry name" value="NAD(P)-binding Rossmann-like Domain"/>
    <property type="match status" value="2"/>
</dbReference>
<dbReference type="Pfam" id="PF13602">
    <property type="entry name" value="ADH_zinc_N_2"/>
    <property type="match status" value="1"/>
</dbReference>
<dbReference type="SMART" id="SM00829">
    <property type="entry name" value="PKS_ER"/>
    <property type="match status" value="1"/>
</dbReference>
<feature type="compositionally biased region" description="Polar residues" evidence="11">
    <location>
        <begin position="2593"/>
        <end position="2602"/>
    </location>
</feature>
<evidence type="ECO:0000256" key="7">
    <source>
        <dbReference type="ARBA" id="ARBA00023268"/>
    </source>
</evidence>
<dbReference type="InterPro" id="IPR032821">
    <property type="entry name" value="PKS_assoc"/>
</dbReference>
<gene>
    <name evidence="15" type="ORF">N7482_002257</name>
</gene>
<sequence>EGTYLELVSTSNNSSEHLSRQYPQDRTEAIAIVGMSCRFPGGSNTPEEFWNLCAEGRDAWSEHPPSRFNASSFYHPNVERSGSLFAQMVMRGGYYLKQDISHFDARFFQISPTEAKAMDPQQRILLECVYEALENAGIRMDTIRGTNTSVYTSAFNMDYDQMLRSDPENMPVYQSTGNALSILSNRISHFFDLRGPSVAIDTACSSSLVALHTACNDLRAGESKQALVGAANLIINPDRAVEMTRQGFFSPDGRCYAFDDRAEGYARGEGIACLVLKTLNDALRDGDPVRAVIRETFTNQDGRTAGITLPNREAQESLIRSAYIKAGLRPQDTIYVEAHGTGTAAGDPIEAEAIAAVFGEGRPSHQPLRLASVKTNVGHLESTSGLAGVIRCVMMLEKGAIAPGLNFRRANPRIPLEEWRLKVPLKLEAWPSDGLRRVSVNSFGFGGTNAHLIMEDAGQHLSLRGMKSSRRPISLQTGEAPPVFGNGDGQRRLFVVTSNDQETLKLSLMNLKHYVQKHTSDKEECFMEDLAYTLNQRRSILPWKTAFSASSAAELIESLQAPNIMRLSTKIPRIGFVFTGQGAQWHGMAQELIHTFPVFESTLIEANCQLQKMGATWSIFDELNRDANTTNVNTAAISQPLCTAIQIGLVNLLQSWGVQASAVVGHSSGEAAAAYAAGALTMDAALSITYFKGLLSTSISSKAPHLSGAMMAVGLSQEEAETYISTVSSGYVTVACINSPSNMTLSGDSSAIEELLEQLQSKEVFARKIKSDTAYHSHHMQAVADDYLMALRDLQTNPLIRVPYWSSVTGQLVEATDLDAKYWITHMLSPVRFSESLRNLCLGSPQARQRSSDRRDRAIDFLIEIGPHSALASSVKQILATPELKHVNIEYASTLCRNRNSVAAMLDSASAILTAGYPLKMNAVNLPQSESSPRVLVDLPPYAWNHAVSHWHESRLSLNHRHRKHPRHDLLGAPVNDFNELEPRWRNILRVSDIPWVRDHVVQSSIVYPAAGYIAMAIEAVAQCISNQDTTVLGFRLRNLDISRALVIPDDSDGIETSFVLRPLNGGSRGSSTTWREFYLYSHSKEEGWSEHCHGLISMEMKGSRSGVDTRERSQMLEHNQQKFASGATACHEVIDTHELFRLLGTLQLEFGSTFKNLVEAYGGPCQALCTVAVPDTKAVMPQGFEYPHVVHPATMDAILQTFIISLMSTGTLKAPMLPKSIKEVFVAAHINKTPGHRFSVHTATQSKGPHETESMITVVDDSQGDKTTVVELKRLKCVSLSGRDFVQQNVEPRKLCYKMCWEPDVDLLTSEMARKLWSTTSGAADPLTFSVLDHISLQFIQGALQVLTESDYDNMQPHHQRYYKWMQLQSNLASAGKLETLNLLEAARESVNLDKFRKELGRSVDGQLLDKVGSNLVRILTNQVQPLDVMLEDDLLHEFYGKGIGVDCSSAQLASYVDKLSHKFPNMNILEIGAGTGAATLPILQALGGHDDHDARFGHYTFTDISSGYFEKAQVKFKAWSGLMSFRKLNIENGPEQQGFQKEEFDLIIAANIVHATRSVDDTMQNIRSLLRPNGKLILIEVTNLAVRISLIFGTLPGWWLATEKSREANPTLTESQWEAVLKKNGFSGLDICLWDQPEKKDHLTSLMVSTALSAVEDKYPEVTLIHDGSLESTFLDLLRGSLAKVVGVPPTLSLIENAQVDGKACIFLIDLSRPILSRLSSSQFYAIKRAITTARACLWVTRGGTAPLSESPEASLIFGLFRTLRFEFKLSQLVTLDLEPQHSRDETTDIQPITSIFRSVFSLESDKTASDNEFSVRDKLIFIPRVLENHQMNDYISARATPKRSVQQAFSQTSRFLQLEIERPGLLDSFIFVDNPTFALPLGDDEVEIETRACGLNFHDVLTAMGHLESAPLGYECSGIVRRVGNQVKSVGVGERVCAWAIGAFGNYVRTKNKLVKRIPAEMSYEDAASIPVVYSTAYISLCETARLRKGETVLIHAAAGGVGQAAIVLAQWIGAEVFATVSTVEKRRFIMEQYHIAEDHIFSSRDTTFASGVMGLTQNKGVNVILNSLSGDGLKESWNCISRFGRFIEIGKRDLFSNSLLEMEPFLRHASFSAVDLDTILYHKSDYAAEILANVMQLLEKKIIEPVKPITAFSMSEVEAAFRLMQGGKHMGKIIIVPQPEDQVKASMSVLTNSVFRDDVSYLLVGGLGGLGKVIAQWMVWSGAKNIVFLSRSGLESQSSQEFVKDLEKDGATVTSHTGDVCDEKQVSEILEECAVRKRPIRGIIQCAMVLKDISFENMTLNDYESVLLPKVRGSWNLHRCLLQTEIDFLVILSSAVGVVGNPGQSNYSAASAFQDALSGHRVSMGLPSVTIDLGVVKGAGYVVENGQIKAKLQRQLHDEIDIEELRAILQFVVTPSAENQSSQVITGLHTSEDLDFDSEELSKDRLVPPWTQDPRFSHLRSASVVKDRDVEDLAKVLHDRLKKARTLEEGSSILQEAIMDKLSRLLMIPKDNIGPNHTTATLGVDSLVGVELRNWISHEIKANIPLFEILGKAPIATLSHRIATKSELLDPAVRETMDRKNRSGDPLNNGRQEATDNTIPLDDQKGTMASKEPHRVRIMRTLLEQYSRGLQPATHPPAEHDKWTVILIGSTGSAGSYLLERLLQHPNVIKIICLNRSINSRERQIEAHALRGIPTNLASDRVEFFQSKLGAHDLGLAPETYKSLLSSATHVIHAAWKLDLISPVEAFERDHLCGVRNVIQFSISSSKTPRIYFLSSLTAAFDWQLYHPGSIPEEIIDDYNVAIPLGYGESKLVAEQLLSVASKRCGILTYVIRAGQLSGPAHRKGIWTRTEWFPSLIASGKYLGLLPETLKAAGTIDWVPVDIFAQTIIELIDSAEIPSHPLPTVYNIVNPRLTQWNVLLPAIIAYFNRKQIFLQTVPFNIWLHALEESTNNGTHSSAMQNPASYLLGLFRVLAERDEAINPDIGRTLAASSSLASLEPVQEEWMMKWMQEWEM</sequence>
<feature type="domain" description="Carrier" evidence="12">
    <location>
        <begin position="2493"/>
        <end position="2570"/>
    </location>
</feature>
<dbReference type="InterPro" id="IPR042104">
    <property type="entry name" value="PKS_dehydratase_sf"/>
</dbReference>
<dbReference type="Pfam" id="PF23297">
    <property type="entry name" value="ACP_SdgA_C"/>
    <property type="match status" value="1"/>
</dbReference>
<dbReference type="InterPro" id="IPR049551">
    <property type="entry name" value="PKS_DH_C"/>
</dbReference>
<dbReference type="PROSITE" id="PS52004">
    <property type="entry name" value="KS3_2"/>
    <property type="match status" value="1"/>
</dbReference>
<keyword evidence="7" id="KW-0511">Multifunctional enzyme</keyword>
<feature type="region of interest" description="Disordered" evidence="11">
    <location>
        <begin position="2582"/>
        <end position="2615"/>
    </location>
</feature>
<protein>
    <submittedName>
        <fullName evidence="15">Type I Iterative Polyketide synthase (PKS)</fullName>
    </submittedName>
</protein>
<dbReference type="InterPro" id="IPR020841">
    <property type="entry name" value="PKS_Beta-ketoAc_synthase_dom"/>
</dbReference>
<dbReference type="Gene3D" id="3.10.129.110">
    <property type="entry name" value="Polyketide synthase dehydratase"/>
    <property type="match status" value="1"/>
</dbReference>
<dbReference type="PROSITE" id="PS00606">
    <property type="entry name" value="KS3_1"/>
    <property type="match status" value="1"/>
</dbReference>
<dbReference type="SUPFAM" id="SSF51735">
    <property type="entry name" value="NAD(P)-binding Rossmann-fold domains"/>
    <property type="match status" value="3"/>
</dbReference>
<dbReference type="InterPro" id="IPR013154">
    <property type="entry name" value="ADH-like_N"/>
</dbReference>
<dbReference type="PROSITE" id="PS00012">
    <property type="entry name" value="PHOSPHOPANTETHEINE"/>
    <property type="match status" value="1"/>
</dbReference>
<comment type="similarity">
    <text evidence="9">In the C-terminal section; belongs to the NRP synthetase family.</text>
</comment>
<dbReference type="EMBL" id="JAPQKN010000001">
    <property type="protein sequence ID" value="KAJ5176380.1"/>
    <property type="molecule type" value="Genomic_DNA"/>
</dbReference>
<evidence type="ECO:0000256" key="5">
    <source>
        <dbReference type="ARBA" id="ARBA00022857"/>
    </source>
</evidence>
<dbReference type="InterPro" id="IPR020807">
    <property type="entry name" value="PKS_DH"/>
</dbReference>
<dbReference type="GO" id="GO:0008168">
    <property type="term" value="F:methyltransferase activity"/>
    <property type="evidence" value="ECO:0007669"/>
    <property type="project" value="UniProtKB-KW"/>
</dbReference>
<dbReference type="Pfam" id="PF00698">
    <property type="entry name" value="Acyl_transf_1"/>
    <property type="match status" value="1"/>
</dbReference>
<dbReference type="FunFam" id="3.40.47.10:FF:000019">
    <property type="entry name" value="Polyketide synthase type I"/>
    <property type="match status" value="1"/>
</dbReference>
<dbReference type="InterPro" id="IPR014043">
    <property type="entry name" value="Acyl_transferase_dom"/>
</dbReference>
<feature type="active site" description="Proton acceptor; for dehydratase activity" evidence="10">
    <location>
        <position position="1000"/>
    </location>
</feature>
<dbReference type="SMART" id="SM00826">
    <property type="entry name" value="PKS_DH"/>
    <property type="match status" value="1"/>
</dbReference>
<dbReference type="GO" id="GO:0031177">
    <property type="term" value="F:phosphopantetheine binding"/>
    <property type="evidence" value="ECO:0007669"/>
    <property type="project" value="InterPro"/>
</dbReference>
<dbReference type="CDD" id="cd00833">
    <property type="entry name" value="PKS"/>
    <property type="match status" value="1"/>
</dbReference>
<dbReference type="Pfam" id="PF07993">
    <property type="entry name" value="NAD_binding_4"/>
    <property type="match status" value="1"/>
</dbReference>
<dbReference type="InterPro" id="IPR020843">
    <property type="entry name" value="ER"/>
</dbReference>
<evidence type="ECO:0000259" key="13">
    <source>
        <dbReference type="PROSITE" id="PS52004"/>
    </source>
</evidence>
<proteinExistence type="inferred from homology"/>
<dbReference type="InterPro" id="IPR036736">
    <property type="entry name" value="ACP-like_sf"/>
</dbReference>
<organism evidence="15 16">
    <name type="scientific">Penicillium canariense</name>
    <dbReference type="NCBI Taxonomy" id="189055"/>
    <lineage>
        <taxon>Eukaryota</taxon>
        <taxon>Fungi</taxon>
        <taxon>Dikarya</taxon>
        <taxon>Ascomycota</taxon>
        <taxon>Pezizomycotina</taxon>
        <taxon>Eurotiomycetes</taxon>
        <taxon>Eurotiomycetidae</taxon>
        <taxon>Eurotiales</taxon>
        <taxon>Aspergillaceae</taxon>
        <taxon>Penicillium</taxon>
    </lineage>
</organism>
<evidence type="ECO:0000256" key="8">
    <source>
        <dbReference type="ARBA" id="ARBA00023315"/>
    </source>
</evidence>
<dbReference type="FunFam" id="3.40.50.720:FF:000209">
    <property type="entry name" value="Polyketide synthase Pks12"/>
    <property type="match status" value="1"/>
</dbReference>
<dbReference type="PANTHER" id="PTHR43775">
    <property type="entry name" value="FATTY ACID SYNTHASE"/>
    <property type="match status" value="1"/>
</dbReference>
<evidence type="ECO:0000313" key="16">
    <source>
        <dbReference type="Proteomes" id="UP001149163"/>
    </source>
</evidence>
<evidence type="ECO:0000259" key="14">
    <source>
        <dbReference type="PROSITE" id="PS52019"/>
    </source>
</evidence>
<dbReference type="CDD" id="cd02440">
    <property type="entry name" value="AdoMet_MTases"/>
    <property type="match status" value="1"/>
</dbReference>
<comment type="caution">
    <text evidence="15">The sequence shown here is derived from an EMBL/GenBank/DDBJ whole genome shotgun (WGS) entry which is preliminary data.</text>
</comment>
<dbReference type="GO" id="GO:0004312">
    <property type="term" value="F:fatty acid synthase activity"/>
    <property type="evidence" value="ECO:0007669"/>
    <property type="project" value="TreeGrafter"/>
</dbReference>
<dbReference type="GO" id="GO:1901336">
    <property type="term" value="P:lactone biosynthetic process"/>
    <property type="evidence" value="ECO:0007669"/>
    <property type="project" value="UniProtKB-ARBA"/>
</dbReference>
<dbReference type="OrthoDB" id="329835at2759"/>
<dbReference type="InterPro" id="IPR014031">
    <property type="entry name" value="Ketoacyl_synth_C"/>
</dbReference>
<dbReference type="SUPFAM" id="SSF50129">
    <property type="entry name" value="GroES-like"/>
    <property type="match status" value="1"/>
</dbReference>
<dbReference type="InterPro" id="IPR016036">
    <property type="entry name" value="Malonyl_transacylase_ACP-bd"/>
</dbReference>
<dbReference type="InterPro" id="IPR001227">
    <property type="entry name" value="Ac_transferase_dom_sf"/>
</dbReference>
<dbReference type="InterPro" id="IPR009081">
    <property type="entry name" value="PP-bd_ACP"/>
</dbReference>
<dbReference type="Pfam" id="PF08240">
    <property type="entry name" value="ADH_N"/>
    <property type="match status" value="1"/>
</dbReference>
<dbReference type="Pfam" id="PF00109">
    <property type="entry name" value="ketoacyl-synt"/>
    <property type="match status" value="1"/>
</dbReference>
<evidence type="ECO:0000313" key="15">
    <source>
        <dbReference type="EMBL" id="KAJ5176380.1"/>
    </source>
</evidence>
<evidence type="ECO:0000256" key="1">
    <source>
        <dbReference type="ARBA" id="ARBA00022450"/>
    </source>
</evidence>
<keyword evidence="1" id="KW-0596">Phosphopantetheine</keyword>
<dbReference type="Gene3D" id="3.90.180.10">
    <property type="entry name" value="Medium-chain alcohol dehydrogenases, catalytic domain"/>
    <property type="match status" value="1"/>
</dbReference>
<accession>A0A9W9IIA8</accession>
<dbReference type="InterPro" id="IPR029063">
    <property type="entry name" value="SAM-dependent_MTases_sf"/>
</dbReference>
<dbReference type="SUPFAM" id="SSF52151">
    <property type="entry name" value="FabD/lysophospholipase-like"/>
    <property type="match status" value="1"/>
</dbReference>
<reference evidence="15" key="1">
    <citation type="submission" date="2022-11" db="EMBL/GenBank/DDBJ databases">
        <authorList>
            <person name="Petersen C."/>
        </authorList>
    </citation>
    <scope>NUCLEOTIDE SEQUENCE</scope>
    <source>
        <strain evidence="15">IBT 26290</strain>
    </source>
</reference>
<dbReference type="Pfam" id="PF08659">
    <property type="entry name" value="KR"/>
    <property type="match status" value="1"/>
</dbReference>
<dbReference type="GO" id="GO:0004315">
    <property type="term" value="F:3-oxoacyl-[acyl-carrier-protein] synthase activity"/>
    <property type="evidence" value="ECO:0007669"/>
    <property type="project" value="InterPro"/>
</dbReference>
<feature type="domain" description="Ketosynthase family 3 (KS3)" evidence="13">
    <location>
        <begin position="27"/>
        <end position="456"/>
    </location>
</feature>
<dbReference type="InterPro" id="IPR050091">
    <property type="entry name" value="PKS_NRPS_Biosynth_Enz"/>
</dbReference>
<evidence type="ECO:0000256" key="6">
    <source>
        <dbReference type="ARBA" id="ARBA00023002"/>
    </source>
</evidence>
<evidence type="ECO:0000256" key="3">
    <source>
        <dbReference type="ARBA" id="ARBA00022603"/>
    </source>
</evidence>
<keyword evidence="3" id="KW-0489">Methyltransferase</keyword>
<dbReference type="Gene3D" id="3.40.47.10">
    <property type="match status" value="1"/>
</dbReference>
<dbReference type="InterPro" id="IPR011032">
    <property type="entry name" value="GroES-like_sf"/>
</dbReference>
<dbReference type="SUPFAM" id="SSF53335">
    <property type="entry name" value="S-adenosyl-L-methionine-dependent methyltransferases"/>
    <property type="match status" value="1"/>
</dbReference>
<dbReference type="InterPro" id="IPR016035">
    <property type="entry name" value="Acyl_Trfase/lysoPLipase"/>
</dbReference>
<feature type="domain" description="PKS/mFAS DH" evidence="14">
    <location>
        <begin position="968"/>
        <end position="1287"/>
    </location>
</feature>
<dbReference type="GO" id="GO:0006633">
    <property type="term" value="P:fatty acid biosynthetic process"/>
    <property type="evidence" value="ECO:0007669"/>
    <property type="project" value="InterPro"/>
</dbReference>
<dbReference type="RefSeq" id="XP_056547988.1">
    <property type="nucleotide sequence ID" value="XM_056684382.1"/>
</dbReference>
<dbReference type="Pfam" id="PF08242">
    <property type="entry name" value="Methyltransf_12"/>
    <property type="match status" value="1"/>
</dbReference>
<dbReference type="Pfam" id="PF16197">
    <property type="entry name" value="KAsynt_C_assoc"/>
    <property type="match status" value="1"/>
</dbReference>
<dbReference type="Gene3D" id="3.40.50.150">
    <property type="entry name" value="Vaccinia Virus protein VP39"/>
    <property type="match status" value="1"/>
</dbReference>
<evidence type="ECO:0000256" key="9">
    <source>
        <dbReference type="ARBA" id="ARBA00029443"/>
    </source>
</evidence>
<dbReference type="InterPro" id="IPR006162">
    <property type="entry name" value="Ppantetheine_attach_site"/>
</dbReference>
<keyword evidence="8" id="KW-0012">Acyltransferase</keyword>
<evidence type="ECO:0000256" key="10">
    <source>
        <dbReference type="PROSITE-ProRule" id="PRU01363"/>
    </source>
</evidence>
<dbReference type="Pfam" id="PF21089">
    <property type="entry name" value="PKS_DH_N"/>
    <property type="match status" value="1"/>
</dbReference>
<dbReference type="InterPro" id="IPR020806">
    <property type="entry name" value="PKS_PP-bd"/>
</dbReference>
<name>A0A9W9IIA8_9EURO</name>
<evidence type="ECO:0000256" key="4">
    <source>
        <dbReference type="ARBA" id="ARBA00022679"/>
    </source>
</evidence>
<dbReference type="SUPFAM" id="SSF53901">
    <property type="entry name" value="Thiolase-like"/>
    <property type="match status" value="1"/>
</dbReference>
<dbReference type="Pfam" id="PF23114">
    <property type="entry name" value="NAD-bd_HRPKS_sdrA"/>
    <property type="match status" value="1"/>
</dbReference>
<dbReference type="InterPro" id="IPR014030">
    <property type="entry name" value="Ketoacyl_synth_N"/>
</dbReference>
<dbReference type="InterPro" id="IPR013120">
    <property type="entry name" value="FAR_NAD-bd"/>
</dbReference>
<dbReference type="Gene3D" id="3.40.366.10">
    <property type="entry name" value="Malonyl-Coenzyme A Acyl Carrier Protein, domain 2"/>
    <property type="match status" value="1"/>
</dbReference>
<keyword evidence="4" id="KW-0808">Transferase</keyword>
<dbReference type="SUPFAM" id="SSF47336">
    <property type="entry name" value="ACP-like"/>
    <property type="match status" value="1"/>
</dbReference>
<dbReference type="GO" id="GO:0030639">
    <property type="term" value="P:polyketide biosynthetic process"/>
    <property type="evidence" value="ECO:0007669"/>
    <property type="project" value="UniProtKB-ARBA"/>
</dbReference>
<keyword evidence="2" id="KW-0597">Phosphoprotein</keyword>
<dbReference type="Pfam" id="PF02801">
    <property type="entry name" value="Ketoacyl-synt_C"/>
    <property type="match status" value="1"/>
</dbReference>
<dbReference type="GO" id="GO:0032259">
    <property type="term" value="P:methylation"/>
    <property type="evidence" value="ECO:0007669"/>
    <property type="project" value="UniProtKB-KW"/>
</dbReference>
<dbReference type="SUPFAM" id="SSF55048">
    <property type="entry name" value="Probable ACP-binding domain of malonyl-CoA ACP transacylase"/>
    <property type="match status" value="1"/>
</dbReference>
<dbReference type="InterPro" id="IPR049552">
    <property type="entry name" value="PKS_DH_N"/>
</dbReference>
<evidence type="ECO:0000256" key="2">
    <source>
        <dbReference type="ARBA" id="ARBA00022553"/>
    </source>
</evidence>
<keyword evidence="5" id="KW-0521">NADP</keyword>
<dbReference type="GO" id="GO:0016491">
    <property type="term" value="F:oxidoreductase activity"/>
    <property type="evidence" value="ECO:0007669"/>
    <property type="project" value="UniProtKB-KW"/>
</dbReference>
<dbReference type="InterPro" id="IPR036291">
    <property type="entry name" value="NAD(P)-bd_dom_sf"/>
</dbReference>
<dbReference type="InterPro" id="IPR049900">
    <property type="entry name" value="PKS_mFAS_DH"/>
</dbReference>
<keyword evidence="6" id="KW-0560">Oxidoreductase</keyword>
<dbReference type="SMART" id="SM00827">
    <property type="entry name" value="PKS_AT"/>
    <property type="match status" value="1"/>
</dbReference>
<dbReference type="InterPro" id="IPR013968">
    <property type="entry name" value="PKS_KR"/>
</dbReference>
<dbReference type="PROSITE" id="PS52019">
    <property type="entry name" value="PKS_MFAS_DH"/>
    <property type="match status" value="1"/>
</dbReference>
<dbReference type="PANTHER" id="PTHR43775:SF29">
    <property type="entry name" value="ASPERFURANONE POLYKETIDE SYNTHASE AFOG-RELATED"/>
    <property type="match status" value="1"/>
</dbReference>
<dbReference type="SMART" id="SM00825">
    <property type="entry name" value="PKS_KS"/>
    <property type="match status" value="1"/>
</dbReference>
<evidence type="ECO:0000259" key="12">
    <source>
        <dbReference type="PROSITE" id="PS50075"/>
    </source>
</evidence>
<evidence type="ECO:0000256" key="11">
    <source>
        <dbReference type="SAM" id="MobiDB-lite"/>
    </source>
</evidence>
<dbReference type="Gene3D" id="1.10.1200.10">
    <property type="entry name" value="ACP-like"/>
    <property type="match status" value="1"/>
</dbReference>
<dbReference type="Pfam" id="PF14765">
    <property type="entry name" value="PS-DH"/>
    <property type="match status" value="1"/>
</dbReference>
<dbReference type="InterPro" id="IPR018201">
    <property type="entry name" value="Ketoacyl_synth_AS"/>
</dbReference>
<feature type="region of interest" description="N-terminal hotdog fold" evidence="10">
    <location>
        <begin position="968"/>
        <end position="1104"/>
    </location>
</feature>
<dbReference type="InterPro" id="IPR057326">
    <property type="entry name" value="KR_dom"/>
</dbReference>